<gene>
    <name evidence="7" type="ORF">C8Q71DRAFT_892117</name>
</gene>
<comment type="subcellular location">
    <subcellularLocation>
        <location evidence="1">Nucleus</location>
    </subcellularLocation>
</comment>
<keyword evidence="4" id="KW-0804">Transcription</keyword>
<dbReference type="InterPro" id="IPR036864">
    <property type="entry name" value="Zn2-C6_fun-type_DNA-bd_sf"/>
</dbReference>
<dbReference type="EMBL" id="JADCUA010000005">
    <property type="protein sequence ID" value="KAH9839701.1"/>
    <property type="molecule type" value="Genomic_DNA"/>
</dbReference>
<comment type="caution">
    <text evidence="7">The sequence shown here is derived from an EMBL/GenBank/DDBJ whole genome shotgun (WGS) entry which is preliminary data.</text>
</comment>
<evidence type="ECO:0000313" key="7">
    <source>
        <dbReference type="EMBL" id="KAH9839701.1"/>
    </source>
</evidence>
<protein>
    <recommendedName>
        <fullName evidence="6">Xylanolytic transcriptional activator regulatory domain-containing protein</fullName>
    </recommendedName>
</protein>
<dbReference type="Pfam" id="PF04082">
    <property type="entry name" value="Fungal_trans"/>
    <property type="match status" value="1"/>
</dbReference>
<dbReference type="Gene3D" id="4.10.240.10">
    <property type="entry name" value="Zn(2)-C6 fungal-type DNA-binding domain"/>
    <property type="match status" value="1"/>
</dbReference>
<keyword evidence="5" id="KW-0539">Nucleus</keyword>
<dbReference type="PANTHER" id="PTHR47338:SF29">
    <property type="entry name" value="ZN(2)-C6 FUNGAL-TYPE DOMAIN-CONTAINING PROTEIN"/>
    <property type="match status" value="1"/>
</dbReference>
<dbReference type="CDD" id="cd12148">
    <property type="entry name" value="fungal_TF_MHR"/>
    <property type="match status" value="1"/>
</dbReference>
<evidence type="ECO:0000313" key="8">
    <source>
        <dbReference type="Proteomes" id="UP000814176"/>
    </source>
</evidence>
<accession>A0ABQ8KN14</accession>
<name>A0ABQ8KN14_9APHY</name>
<sequence length="500" mass="54559">RCDGAHPACGQCTKAGRAIDCEYSDGKGPTASQILEEQVSQLQLRVAELESVNAAPLTLFDPYESFRRSQGGGALPSQQRNQTLHTLLRTFFHHSSAFGFFLHIPRFLQQVASPPGTGYPNHVTLLLNAIYLAGAQATTDAQLRAGQSSYLATVLNLLTPALSGSADNAAIMYVLQTEIILTYYFLDNNRGMEGTYHWRAATSIAFACKLHRIRSSRSSSGNPAGGAQYQLGPPVDSLEEGERINAFWQVLILDKCLSVALSSPSAFTEDEAKGTVIDSPWPMDVSVYLTNPLPPGARGMRTIQTYMQSMGSPNRDRHYIAMQVKASILYAYASDLAKTYNPNDHASVSRFTYLDRGIDQLARDLPPIARAEPSRPDILRTLLTIHLSVYCATLQLNTPIDMAGVMYQGKSWTTALNAVTVLQQANLGAIKFMEPGAAYLLTIVADIIVRGIMTLGAQNVIDASNQAALLAPLSQILSAMEWWGRTSPVFRMFSAAMYHA</sequence>
<dbReference type="InterPro" id="IPR050815">
    <property type="entry name" value="TF_fung"/>
</dbReference>
<keyword evidence="3" id="KW-0805">Transcription regulation</keyword>
<evidence type="ECO:0000256" key="5">
    <source>
        <dbReference type="ARBA" id="ARBA00023242"/>
    </source>
</evidence>
<evidence type="ECO:0000256" key="1">
    <source>
        <dbReference type="ARBA" id="ARBA00004123"/>
    </source>
</evidence>
<dbReference type="InterPro" id="IPR001138">
    <property type="entry name" value="Zn2Cys6_DnaBD"/>
</dbReference>
<feature type="domain" description="Xylanolytic transcriptional activator regulatory" evidence="6">
    <location>
        <begin position="90"/>
        <end position="271"/>
    </location>
</feature>
<evidence type="ECO:0000256" key="4">
    <source>
        <dbReference type="ARBA" id="ARBA00023163"/>
    </source>
</evidence>
<dbReference type="InterPro" id="IPR007219">
    <property type="entry name" value="XnlR_reg_dom"/>
</dbReference>
<evidence type="ECO:0000256" key="2">
    <source>
        <dbReference type="ARBA" id="ARBA00022723"/>
    </source>
</evidence>
<dbReference type="PANTHER" id="PTHR47338">
    <property type="entry name" value="ZN(II)2CYS6 TRANSCRIPTION FACTOR (EUROFUNG)-RELATED"/>
    <property type="match status" value="1"/>
</dbReference>
<reference evidence="7 8" key="1">
    <citation type="journal article" date="2021" name="Environ. Microbiol.">
        <title>Gene family expansions and transcriptome signatures uncover fungal adaptations to wood decay.</title>
        <authorList>
            <person name="Hage H."/>
            <person name="Miyauchi S."/>
            <person name="Viragh M."/>
            <person name="Drula E."/>
            <person name="Min B."/>
            <person name="Chaduli D."/>
            <person name="Navarro D."/>
            <person name="Favel A."/>
            <person name="Norest M."/>
            <person name="Lesage-Meessen L."/>
            <person name="Balint B."/>
            <person name="Merenyi Z."/>
            <person name="de Eugenio L."/>
            <person name="Morin E."/>
            <person name="Martinez A.T."/>
            <person name="Baldrian P."/>
            <person name="Stursova M."/>
            <person name="Martinez M.J."/>
            <person name="Novotny C."/>
            <person name="Magnuson J.K."/>
            <person name="Spatafora J.W."/>
            <person name="Maurice S."/>
            <person name="Pangilinan J."/>
            <person name="Andreopoulos W."/>
            <person name="LaButti K."/>
            <person name="Hundley H."/>
            <person name="Na H."/>
            <person name="Kuo A."/>
            <person name="Barry K."/>
            <person name="Lipzen A."/>
            <person name="Henrissat B."/>
            <person name="Riley R."/>
            <person name="Ahrendt S."/>
            <person name="Nagy L.G."/>
            <person name="Grigoriev I.V."/>
            <person name="Martin F."/>
            <person name="Rosso M.N."/>
        </authorList>
    </citation>
    <scope>NUCLEOTIDE SEQUENCE [LARGE SCALE GENOMIC DNA]</scope>
    <source>
        <strain evidence="7 8">CIRM-BRFM 1785</strain>
    </source>
</reference>
<dbReference type="GeneID" id="72009419"/>
<organism evidence="7 8">
    <name type="scientific">Rhodofomes roseus</name>
    <dbReference type="NCBI Taxonomy" id="34475"/>
    <lineage>
        <taxon>Eukaryota</taxon>
        <taxon>Fungi</taxon>
        <taxon>Dikarya</taxon>
        <taxon>Basidiomycota</taxon>
        <taxon>Agaricomycotina</taxon>
        <taxon>Agaricomycetes</taxon>
        <taxon>Polyporales</taxon>
        <taxon>Rhodofomes</taxon>
    </lineage>
</organism>
<dbReference type="Proteomes" id="UP000814176">
    <property type="component" value="Unassembled WGS sequence"/>
</dbReference>
<evidence type="ECO:0000256" key="3">
    <source>
        <dbReference type="ARBA" id="ARBA00023015"/>
    </source>
</evidence>
<evidence type="ECO:0000259" key="6">
    <source>
        <dbReference type="Pfam" id="PF04082"/>
    </source>
</evidence>
<dbReference type="CDD" id="cd00067">
    <property type="entry name" value="GAL4"/>
    <property type="match status" value="1"/>
</dbReference>
<keyword evidence="2" id="KW-0479">Metal-binding</keyword>
<keyword evidence="8" id="KW-1185">Reference proteome</keyword>
<proteinExistence type="predicted"/>
<feature type="non-terminal residue" evidence="7">
    <location>
        <position position="1"/>
    </location>
</feature>
<dbReference type="RefSeq" id="XP_047781351.1">
    <property type="nucleotide sequence ID" value="XM_047928687.1"/>
</dbReference>